<dbReference type="GO" id="GO:0005737">
    <property type="term" value="C:cytoplasm"/>
    <property type="evidence" value="ECO:0007669"/>
    <property type="project" value="TreeGrafter"/>
</dbReference>
<dbReference type="PANTHER" id="PTHR14097">
    <property type="entry name" value="OXIDOREDUCTASE HTATIP2"/>
    <property type="match status" value="1"/>
</dbReference>
<name>A0A382CW56_9ZZZZ</name>
<evidence type="ECO:0000313" key="2">
    <source>
        <dbReference type="EMBL" id="SVB29543.1"/>
    </source>
</evidence>
<evidence type="ECO:0000259" key="1">
    <source>
        <dbReference type="Pfam" id="PF13460"/>
    </source>
</evidence>
<dbReference type="GO" id="GO:0051170">
    <property type="term" value="P:import into nucleus"/>
    <property type="evidence" value="ECO:0007669"/>
    <property type="project" value="TreeGrafter"/>
</dbReference>
<dbReference type="InterPro" id="IPR036291">
    <property type="entry name" value="NAD(P)-bd_dom_sf"/>
</dbReference>
<reference evidence="2" key="1">
    <citation type="submission" date="2018-05" db="EMBL/GenBank/DDBJ databases">
        <authorList>
            <person name="Lanie J.A."/>
            <person name="Ng W.-L."/>
            <person name="Kazmierczak K.M."/>
            <person name="Andrzejewski T.M."/>
            <person name="Davidsen T.M."/>
            <person name="Wayne K.J."/>
            <person name="Tettelin H."/>
            <person name="Glass J.I."/>
            <person name="Rusch D."/>
            <person name="Podicherti R."/>
            <person name="Tsui H.-C.T."/>
            <person name="Winkler M.E."/>
        </authorList>
    </citation>
    <scope>NUCLEOTIDE SEQUENCE</scope>
</reference>
<dbReference type="SUPFAM" id="SSF51735">
    <property type="entry name" value="NAD(P)-binding Rossmann-fold domains"/>
    <property type="match status" value="1"/>
</dbReference>
<dbReference type="InterPro" id="IPR016040">
    <property type="entry name" value="NAD(P)-bd_dom"/>
</dbReference>
<organism evidence="2">
    <name type="scientific">marine metagenome</name>
    <dbReference type="NCBI Taxonomy" id="408172"/>
    <lineage>
        <taxon>unclassified sequences</taxon>
        <taxon>metagenomes</taxon>
        <taxon>ecological metagenomes</taxon>
    </lineage>
</organism>
<dbReference type="PANTHER" id="PTHR14097:SF7">
    <property type="entry name" value="OXIDOREDUCTASE HTATIP2"/>
    <property type="match status" value="1"/>
</dbReference>
<dbReference type="Pfam" id="PF13460">
    <property type="entry name" value="NAD_binding_10"/>
    <property type="match status" value="1"/>
</dbReference>
<feature type="non-terminal residue" evidence="2">
    <location>
        <position position="1"/>
    </location>
</feature>
<dbReference type="Gene3D" id="3.40.50.720">
    <property type="entry name" value="NAD(P)-binding Rossmann-like Domain"/>
    <property type="match status" value="1"/>
</dbReference>
<gene>
    <name evidence="2" type="ORF">METZ01_LOCUS182397</name>
</gene>
<protein>
    <recommendedName>
        <fullName evidence="1">NAD(P)-binding domain-containing protein</fullName>
    </recommendedName>
</protein>
<dbReference type="EMBL" id="UINC01036096">
    <property type="protein sequence ID" value="SVB29543.1"/>
    <property type="molecule type" value="Genomic_DNA"/>
</dbReference>
<feature type="domain" description="NAD(P)-binding" evidence="1">
    <location>
        <begin position="11"/>
        <end position="166"/>
    </location>
</feature>
<dbReference type="AlphaFoldDB" id="A0A382CW56"/>
<sequence>VIQIKKAVVIGGTGATGQQLIKQLLANDKWEQITSIGRKPVINGKSHDKLQDIVLETLYDLSSTEELWKGHDVFFNCIGTTRKRAGSAKKFIEIEAGISMEAAKIASHAKISHASVVSASGANHNQWAKDWIHPLLYIRTIGQKEQTVIKNKFDRVSIFRPGMLIRLVDNETWIERIMKSKGLGLRVDDLASAMIYDAENKNELSEKYSSVAYLSNENIKALIKSLQSNFVEPLVE</sequence>
<proteinExistence type="predicted"/>
<accession>A0A382CW56</accession>